<dbReference type="Gene3D" id="3.40.980.10">
    <property type="entry name" value="MoaB/Mog-like domain"/>
    <property type="match status" value="1"/>
</dbReference>
<dbReference type="EMBL" id="BNAB01000009">
    <property type="protein sequence ID" value="GHE02601.1"/>
    <property type="molecule type" value="Genomic_DNA"/>
</dbReference>
<organism evidence="1 4">
    <name type="scientific">Allgaiera indica</name>
    <dbReference type="NCBI Taxonomy" id="765699"/>
    <lineage>
        <taxon>Bacteria</taxon>
        <taxon>Pseudomonadati</taxon>
        <taxon>Pseudomonadota</taxon>
        <taxon>Alphaproteobacteria</taxon>
        <taxon>Rhodobacterales</taxon>
        <taxon>Paracoccaceae</taxon>
        <taxon>Allgaiera</taxon>
    </lineage>
</organism>
<keyword evidence="3" id="KW-1185">Reference proteome</keyword>
<keyword evidence="2" id="KW-0808">Transferase</keyword>
<dbReference type="EMBL" id="FNOB01000034">
    <property type="protein sequence ID" value="SDX85099.1"/>
    <property type="molecule type" value="Genomic_DNA"/>
</dbReference>
<dbReference type="Proteomes" id="UP000199541">
    <property type="component" value="Unassembled WGS sequence"/>
</dbReference>
<dbReference type="GO" id="GO:0016779">
    <property type="term" value="F:nucleotidyltransferase activity"/>
    <property type="evidence" value="ECO:0007669"/>
    <property type="project" value="UniProtKB-KW"/>
</dbReference>
<keyword evidence="2" id="KW-0548">Nucleotidyltransferase</keyword>
<accession>A0AAN4USA1</accession>
<protein>
    <submittedName>
        <fullName evidence="2">Molybdenum cofactor cytidylyltransferase</fullName>
    </submittedName>
    <submittedName>
        <fullName evidence="1">Molybdopterin biosynthesis protein</fullName>
    </submittedName>
</protein>
<gene>
    <name evidence="1" type="ORF">GCM10008024_22830</name>
    <name evidence="2" type="ORF">SAMN05444006_1342</name>
</gene>
<dbReference type="AlphaFoldDB" id="A0AAN4USA1"/>
<evidence type="ECO:0000313" key="2">
    <source>
        <dbReference type="EMBL" id="SDX85099.1"/>
    </source>
</evidence>
<evidence type="ECO:0000313" key="4">
    <source>
        <dbReference type="Proteomes" id="UP000634647"/>
    </source>
</evidence>
<comment type="caution">
    <text evidence="1">The sequence shown here is derived from an EMBL/GenBank/DDBJ whole genome shotgun (WGS) entry which is preliminary data.</text>
</comment>
<sequence length="332" mass="34211">MRFGPVPIDQAEGAILAHSEALAGRKLKKGRVLTAADLAAFRDAGATQLTVARLDPGDVPEDAAATRLAAALVPDAEAAGLTLSPAFTGRVNIKAARPGLVALDPGAIRALNLIDPALTLATLAPLTRVPPGALVGTVKIISYAIGEDTLSRAEQAARAALSLHPVTRRTAGLLLSELPDQPAKISAKARRVTDQRLQALGVELIETRATAHEAGAMAEALAEMRAEMLLILTASATSDAHDTGPDALARAGGTLTRFGMPVDPGNLLFLGRLGTRPVIGLPGCARSPALNGADWVLERIACGLDPTSDDIAAMGVGGLLKEIPQRPQPREG</sequence>
<evidence type="ECO:0000313" key="1">
    <source>
        <dbReference type="EMBL" id="GHE02601.1"/>
    </source>
</evidence>
<reference evidence="1" key="1">
    <citation type="journal article" date="2014" name="Int. J. Syst. Evol. Microbiol.">
        <title>Complete genome sequence of Corynebacterium casei LMG S-19264T (=DSM 44701T), isolated from a smear-ripened cheese.</title>
        <authorList>
            <consortium name="US DOE Joint Genome Institute (JGI-PGF)"/>
            <person name="Walter F."/>
            <person name="Albersmeier A."/>
            <person name="Kalinowski J."/>
            <person name="Ruckert C."/>
        </authorList>
    </citation>
    <scope>NUCLEOTIDE SEQUENCE</scope>
    <source>
        <strain evidence="1">CGMCC 1.10859</strain>
    </source>
</reference>
<reference evidence="2 3" key="2">
    <citation type="submission" date="2016-10" db="EMBL/GenBank/DDBJ databases">
        <authorList>
            <person name="Varghese N."/>
            <person name="Submissions S."/>
        </authorList>
    </citation>
    <scope>NUCLEOTIDE SEQUENCE [LARGE SCALE GENOMIC DNA]</scope>
    <source>
        <strain evidence="2 3">DSM 24802</strain>
    </source>
</reference>
<name>A0AAN4USA1_9RHOB</name>
<dbReference type="RefSeq" id="WP_035840025.1">
    <property type="nucleotide sequence ID" value="NZ_BNAB01000009.1"/>
</dbReference>
<dbReference type="SUPFAM" id="SSF53218">
    <property type="entry name" value="Molybdenum cofactor biosynthesis proteins"/>
    <property type="match status" value="1"/>
</dbReference>
<evidence type="ECO:0000313" key="3">
    <source>
        <dbReference type="Proteomes" id="UP000199541"/>
    </source>
</evidence>
<proteinExistence type="predicted"/>
<dbReference type="InterPro" id="IPR036425">
    <property type="entry name" value="MoaB/Mog-like_dom_sf"/>
</dbReference>
<reference evidence="1" key="3">
    <citation type="submission" date="2023-06" db="EMBL/GenBank/DDBJ databases">
        <authorList>
            <person name="Sun Q."/>
            <person name="Zhou Y."/>
        </authorList>
    </citation>
    <scope>NUCLEOTIDE SEQUENCE</scope>
    <source>
        <strain evidence="1">CGMCC 1.10859</strain>
    </source>
</reference>
<dbReference type="Proteomes" id="UP000634647">
    <property type="component" value="Unassembled WGS sequence"/>
</dbReference>
<dbReference type="CDD" id="cd03522">
    <property type="entry name" value="MoeA_like"/>
    <property type="match status" value="1"/>
</dbReference>